<dbReference type="InterPro" id="IPR049326">
    <property type="entry name" value="Rhodopsin_dom_fungi"/>
</dbReference>
<keyword evidence="3 7" id="KW-1133">Transmembrane helix</keyword>
<dbReference type="EMBL" id="PHWZ01000746">
    <property type="protein sequence ID" value="TEY32148.1"/>
    <property type="molecule type" value="Genomic_DNA"/>
</dbReference>
<reference evidence="9 10" key="1">
    <citation type="submission" date="2017-11" db="EMBL/GenBank/DDBJ databases">
        <title>Comparative genomics of Botrytis spp.</title>
        <authorList>
            <person name="Valero-Jimenez C.A."/>
            <person name="Tapia P."/>
            <person name="Veloso J."/>
            <person name="Silva-Moreno E."/>
            <person name="Staats M."/>
            <person name="Valdes J.H."/>
            <person name="Van Kan J.A.L."/>
        </authorList>
    </citation>
    <scope>NUCLEOTIDE SEQUENCE [LARGE SCALE GENOMIC DNA]</scope>
    <source>
        <strain evidence="9 10">MUCL2830</strain>
    </source>
</reference>
<feature type="transmembrane region" description="Helical" evidence="7">
    <location>
        <begin position="264"/>
        <end position="288"/>
    </location>
</feature>
<keyword evidence="10" id="KW-1185">Reference proteome</keyword>
<evidence type="ECO:0000259" key="8">
    <source>
        <dbReference type="Pfam" id="PF20684"/>
    </source>
</evidence>
<dbReference type="Pfam" id="PF20684">
    <property type="entry name" value="Fung_rhodopsin"/>
    <property type="match status" value="1"/>
</dbReference>
<dbReference type="AlphaFoldDB" id="A0A4Y8CJ45"/>
<dbReference type="OrthoDB" id="5393606at2759"/>
<evidence type="ECO:0000256" key="6">
    <source>
        <dbReference type="SAM" id="MobiDB-lite"/>
    </source>
</evidence>
<dbReference type="PANTHER" id="PTHR33048">
    <property type="entry name" value="PTH11-LIKE INTEGRAL MEMBRANE PROTEIN (AFU_ORTHOLOGUE AFUA_5G11245)"/>
    <property type="match status" value="1"/>
</dbReference>
<protein>
    <recommendedName>
        <fullName evidence="8">Rhodopsin domain-containing protein</fullName>
    </recommendedName>
</protein>
<gene>
    <name evidence="9" type="ORF">BOTCAL_0750g00010</name>
</gene>
<accession>A0A4Y8CJ45</accession>
<feature type="compositionally biased region" description="Basic and acidic residues" evidence="6">
    <location>
        <begin position="312"/>
        <end position="323"/>
    </location>
</feature>
<sequence>MSLSETYQGSLALGGCMLGLSTVSVALRFYSRLKQKAPLKTDDWLMIPILLLVAGSAGCTFYGVTHKVLGYPTPKDPLVVAESAATLSKVIPMGGKSQHPLALSANSCVFTSALFFYHRIFCVHGRGDVFRALIIVSISVVILWTITYDLLSGLQCGTHFSALWTSAANYEKYCEKTSYPFLLSLTISDFLLDLWTICLPIPKIWGLKASLSRRLGVIGVFLLALVSFGANIARLVVYVQIEKAKSGGIDAAAGIDVRLVNTKALYLSLLEVGVACIAVNLPSMWFLISHVTPEAVIRSLRSVVSLRSLRSNRSDDSSKDKNARSSNYPWNGQKVDSSPSASESRLAPADPTETHVMYDLESYMAQPPQENVRVVKAVSQHSQHT</sequence>
<feature type="transmembrane region" description="Helical" evidence="7">
    <location>
        <begin position="99"/>
        <end position="117"/>
    </location>
</feature>
<evidence type="ECO:0000256" key="7">
    <source>
        <dbReference type="SAM" id="Phobius"/>
    </source>
</evidence>
<keyword evidence="4 7" id="KW-0472">Membrane</keyword>
<feature type="region of interest" description="Disordered" evidence="6">
    <location>
        <begin position="311"/>
        <end position="385"/>
    </location>
</feature>
<evidence type="ECO:0000313" key="9">
    <source>
        <dbReference type="EMBL" id="TEY32148.1"/>
    </source>
</evidence>
<feature type="domain" description="Rhodopsin" evidence="8">
    <location>
        <begin position="27"/>
        <end position="289"/>
    </location>
</feature>
<dbReference type="GO" id="GO:0016020">
    <property type="term" value="C:membrane"/>
    <property type="evidence" value="ECO:0007669"/>
    <property type="project" value="UniProtKB-SubCell"/>
</dbReference>
<comment type="subcellular location">
    <subcellularLocation>
        <location evidence="1">Membrane</location>
        <topology evidence="1">Multi-pass membrane protein</topology>
    </subcellularLocation>
</comment>
<dbReference type="InterPro" id="IPR052337">
    <property type="entry name" value="SAT4-like"/>
</dbReference>
<evidence type="ECO:0000256" key="1">
    <source>
        <dbReference type="ARBA" id="ARBA00004141"/>
    </source>
</evidence>
<name>A0A4Y8CJ45_9HELO</name>
<feature type="compositionally biased region" description="Polar residues" evidence="6">
    <location>
        <begin position="328"/>
        <end position="343"/>
    </location>
</feature>
<feature type="transmembrane region" description="Helical" evidence="7">
    <location>
        <begin position="214"/>
        <end position="237"/>
    </location>
</feature>
<comment type="similarity">
    <text evidence="5">Belongs to the SAT4 family.</text>
</comment>
<feature type="transmembrane region" description="Helical" evidence="7">
    <location>
        <begin position="129"/>
        <end position="147"/>
    </location>
</feature>
<dbReference type="PANTHER" id="PTHR33048:SF157">
    <property type="entry name" value="INTEGRAL MEMBRANE PROTEIN"/>
    <property type="match status" value="1"/>
</dbReference>
<keyword evidence="2 7" id="KW-0812">Transmembrane</keyword>
<evidence type="ECO:0000256" key="4">
    <source>
        <dbReference type="ARBA" id="ARBA00023136"/>
    </source>
</evidence>
<proteinExistence type="inferred from homology"/>
<evidence type="ECO:0000313" key="10">
    <source>
        <dbReference type="Proteomes" id="UP000297299"/>
    </source>
</evidence>
<dbReference type="Proteomes" id="UP000297299">
    <property type="component" value="Unassembled WGS sequence"/>
</dbReference>
<evidence type="ECO:0000256" key="3">
    <source>
        <dbReference type="ARBA" id="ARBA00022989"/>
    </source>
</evidence>
<dbReference type="STRING" id="38488.A0A4Y8CJ45"/>
<feature type="transmembrane region" description="Helical" evidence="7">
    <location>
        <begin position="43"/>
        <end position="64"/>
    </location>
</feature>
<feature type="transmembrane region" description="Helical" evidence="7">
    <location>
        <begin position="12"/>
        <end position="31"/>
    </location>
</feature>
<organism evidence="9 10">
    <name type="scientific">Botryotinia calthae</name>
    <dbReference type="NCBI Taxonomy" id="38488"/>
    <lineage>
        <taxon>Eukaryota</taxon>
        <taxon>Fungi</taxon>
        <taxon>Dikarya</taxon>
        <taxon>Ascomycota</taxon>
        <taxon>Pezizomycotina</taxon>
        <taxon>Leotiomycetes</taxon>
        <taxon>Helotiales</taxon>
        <taxon>Sclerotiniaceae</taxon>
        <taxon>Botryotinia</taxon>
    </lineage>
</organism>
<evidence type="ECO:0000256" key="2">
    <source>
        <dbReference type="ARBA" id="ARBA00022692"/>
    </source>
</evidence>
<comment type="caution">
    <text evidence="9">The sequence shown here is derived from an EMBL/GenBank/DDBJ whole genome shotgun (WGS) entry which is preliminary data.</text>
</comment>
<evidence type="ECO:0000256" key="5">
    <source>
        <dbReference type="ARBA" id="ARBA00038359"/>
    </source>
</evidence>